<keyword evidence="3 8" id="KW-0813">Transport</keyword>
<dbReference type="PANTHER" id="PTHR38438:SF1">
    <property type="entry name" value="RIBOFLAVIN TRANSPORTER RIBU"/>
    <property type="match status" value="1"/>
</dbReference>
<dbReference type="GO" id="GO:0032217">
    <property type="term" value="F:riboflavin transmembrane transporter activity"/>
    <property type="evidence" value="ECO:0007669"/>
    <property type="project" value="UniProtKB-UniRule"/>
</dbReference>
<dbReference type="EMBL" id="LWAE01000006">
    <property type="protein sequence ID" value="KZL90111.1"/>
    <property type="molecule type" value="Genomic_DNA"/>
</dbReference>
<accession>A0A162RM70</accession>
<dbReference type="STRING" id="1121326.CLMAG_46020"/>
<dbReference type="OrthoDB" id="9809216at2"/>
<proteinExistence type="inferred from homology"/>
<evidence type="ECO:0000256" key="6">
    <source>
        <dbReference type="ARBA" id="ARBA00022989"/>
    </source>
</evidence>
<evidence type="ECO:0000256" key="7">
    <source>
        <dbReference type="ARBA" id="ARBA00023136"/>
    </source>
</evidence>
<evidence type="ECO:0000256" key="2">
    <source>
        <dbReference type="ARBA" id="ARBA00005540"/>
    </source>
</evidence>
<evidence type="ECO:0000313" key="11">
    <source>
        <dbReference type="Proteomes" id="UP000076603"/>
    </source>
</evidence>
<evidence type="ECO:0000256" key="9">
    <source>
        <dbReference type="SAM" id="Phobius"/>
    </source>
</evidence>
<dbReference type="GO" id="GO:0005886">
    <property type="term" value="C:plasma membrane"/>
    <property type="evidence" value="ECO:0007669"/>
    <property type="project" value="UniProtKB-SubCell"/>
</dbReference>
<organism evidence="10 11">
    <name type="scientific">Clostridium magnum DSM 2767</name>
    <dbReference type="NCBI Taxonomy" id="1121326"/>
    <lineage>
        <taxon>Bacteria</taxon>
        <taxon>Bacillati</taxon>
        <taxon>Bacillota</taxon>
        <taxon>Clostridia</taxon>
        <taxon>Eubacteriales</taxon>
        <taxon>Clostridiaceae</taxon>
        <taxon>Clostridium</taxon>
    </lineage>
</organism>
<evidence type="ECO:0000256" key="5">
    <source>
        <dbReference type="ARBA" id="ARBA00022692"/>
    </source>
</evidence>
<evidence type="ECO:0000256" key="4">
    <source>
        <dbReference type="ARBA" id="ARBA00022475"/>
    </source>
</evidence>
<feature type="transmembrane region" description="Helical" evidence="9">
    <location>
        <begin position="43"/>
        <end position="63"/>
    </location>
</feature>
<dbReference type="PATRIC" id="fig|1121326.3.peg.4662"/>
<dbReference type="AlphaFoldDB" id="A0A162RM70"/>
<comment type="subcellular location">
    <subcellularLocation>
        <location evidence="1">Cell membrane</location>
        <topology evidence="1">Multi-pass membrane protein</topology>
    </subcellularLocation>
</comment>
<sequence>MKNGKLNRLVKMSLLGVIGFLLMFIEVPIPIFPSFLKIDISDLPALIGAFALGPAAGIGIELLKNILHGIFKGAETAFIGELANFVVGSVLVFSAGYVYNKNKSRNSAVLGLVVGTIAMTVVASVFNYFVLLPLYEKVLHFPINAIVAMGSKVNSHITDINSLIVWSIAPFNLIKGAVVSALTMAAYKSVSSILHEDVNSNRDLVKNN</sequence>
<keyword evidence="7 8" id="KW-0472">Membrane</keyword>
<evidence type="ECO:0000256" key="3">
    <source>
        <dbReference type="ARBA" id="ARBA00022448"/>
    </source>
</evidence>
<protein>
    <recommendedName>
        <fullName evidence="8">Riboflavin transporter</fullName>
    </recommendedName>
</protein>
<feature type="transmembrane region" description="Helical" evidence="9">
    <location>
        <begin position="75"/>
        <end position="97"/>
    </location>
</feature>
<reference evidence="10 11" key="1">
    <citation type="submission" date="2016-04" db="EMBL/GenBank/DDBJ databases">
        <title>Genome sequence of Clostridium magnum DSM 2767.</title>
        <authorList>
            <person name="Poehlein A."/>
            <person name="Uhlig R."/>
            <person name="Fischer R."/>
            <person name="Bahl H."/>
            <person name="Daniel R."/>
        </authorList>
    </citation>
    <scope>NUCLEOTIDE SEQUENCE [LARGE SCALE GENOMIC DNA]</scope>
    <source>
        <strain evidence="10 11">DSM 2767</strain>
    </source>
</reference>
<evidence type="ECO:0000313" key="10">
    <source>
        <dbReference type="EMBL" id="KZL90111.1"/>
    </source>
</evidence>
<dbReference type="Proteomes" id="UP000076603">
    <property type="component" value="Unassembled WGS sequence"/>
</dbReference>
<gene>
    <name evidence="10" type="primary">ribU</name>
    <name evidence="10" type="ORF">CLMAG_46020</name>
</gene>
<feature type="transmembrane region" description="Helical" evidence="9">
    <location>
        <begin position="109"/>
        <end position="131"/>
    </location>
</feature>
<dbReference type="Pfam" id="PF12822">
    <property type="entry name" value="ECF_trnsprt"/>
    <property type="match status" value="1"/>
</dbReference>
<keyword evidence="6 9" id="KW-1133">Transmembrane helix</keyword>
<dbReference type="PIRSF" id="PIRSF037778">
    <property type="entry name" value="UCP037778_transp_RibU"/>
    <property type="match status" value="1"/>
</dbReference>
<feature type="transmembrane region" description="Helical" evidence="9">
    <location>
        <begin position="12"/>
        <end position="31"/>
    </location>
</feature>
<evidence type="ECO:0000256" key="1">
    <source>
        <dbReference type="ARBA" id="ARBA00004651"/>
    </source>
</evidence>
<comment type="similarity">
    <text evidence="2 8">Belongs to the prokaryotic riboflavin transporter (P-RFT) (TC 2.A.87) family.</text>
</comment>
<comment type="caution">
    <text evidence="10">The sequence shown here is derived from an EMBL/GenBank/DDBJ whole genome shotgun (WGS) entry which is preliminary data.</text>
</comment>
<dbReference type="InterPro" id="IPR024529">
    <property type="entry name" value="ECF_trnsprt_substrate-spec"/>
</dbReference>
<evidence type="ECO:0000256" key="8">
    <source>
        <dbReference type="PIRNR" id="PIRNR037778"/>
    </source>
</evidence>
<keyword evidence="4 8" id="KW-1003">Cell membrane</keyword>
<comment type="function">
    <text evidence="8">Probably a riboflavin-binding protein that interacts with the energy-coupling factor (ECF) ABC-transporter complex.</text>
</comment>
<keyword evidence="5 9" id="KW-0812">Transmembrane</keyword>
<dbReference type="InterPro" id="IPR025720">
    <property type="entry name" value="RibU"/>
</dbReference>
<dbReference type="RefSeq" id="WP_066627535.1">
    <property type="nucleotide sequence ID" value="NZ_FQXL01000006.1"/>
</dbReference>
<dbReference type="PANTHER" id="PTHR38438">
    <property type="entry name" value="RIBOFLAVIN TRANSPORTER RIBU"/>
    <property type="match status" value="1"/>
</dbReference>
<dbReference type="Gene3D" id="1.10.1760.20">
    <property type="match status" value="1"/>
</dbReference>
<name>A0A162RM70_9CLOT</name>
<keyword evidence="11" id="KW-1185">Reference proteome</keyword>